<proteinExistence type="inferred from homology"/>
<dbReference type="FunFam" id="3.40.605.10:FF:000005">
    <property type="entry name" value="Succinate-semialdehyde dehydrogenase I"/>
    <property type="match status" value="1"/>
</dbReference>
<evidence type="ECO:0000259" key="5">
    <source>
        <dbReference type="Pfam" id="PF00171"/>
    </source>
</evidence>
<dbReference type="Proteomes" id="UP000320404">
    <property type="component" value="Unassembled WGS sequence"/>
</dbReference>
<dbReference type="InterPro" id="IPR015590">
    <property type="entry name" value="Aldehyde_DH_dom"/>
</dbReference>
<dbReference type="PROSITE" id="PS00687">
    <property type="entry name" value="ALDEHYDE_DEHYDR_GLU"/>
    <property type="match status" value="1"/>
</dbReference>
<dbReference type="InterPro" id="IPR016160">
    <property type="entry name" value="Ald_DH_CS_CYS"/>
</dbReference>
<dbReference type="GO" id="GO:0004777">
    <property type="term" value="F:succinate-semialdehyde dehydrogenase (NAD+) activity"/>
    <property type="evidence" value="ECO:0007669"/>
    <property type="project" value="TreeGrafter"/>
</dbReference>
<dbReference type="FunFam" id="3.40.309.10:FF:000004">
    <property type="entry name" value="Succinate-semialdehyde dehydrogenase I"/>
    <property type="match status" value="1"/>
</dbReference>
<sequence>MPSFRDSNLIKSANFIDGEWVSGTRTLAVLNPANSETIATVADGTRQDAERAVEAAHRSFASWKKVTAKERGAILRRWHDLILENAEDLGALMTWEQGKPLAEAIGEINYGASFIEFYAEEGKRVCGDTIPTISPERRLQTYKQPVGVVGAITPWNFPTAMITRKAAPALAAGCTIVIKPDPGTPLSALALCELAQRAGIPTGVLNVVAGSDSQGIGEVLTQHSKVGKFTFTGSTAVGKLLMRQCASSVKKVSLELGGNAPFIVFDDADLDEAVTHCVATKFRNCGQTCVCTNRIYVQEAIAENFTARLREAIATMKVADGFEDGAVIGPMINEQAVSKMERLLADATAKGAQVLLGGSRHELGGLFFQPTLMDSVSDDMELVSSEIFGPIAAVQSFSSEGEVISKANATDSGLAAYFFSRDVGRVMRVAEALEYGIVCSNSGVFSTDVAPFGGWKQSGIGSEGGKEGIVDFFETKFHSMGGIDR</sequence>
<evidence type="ECO:0000313" key="7">
    <source>
        <dbReference type="Proteomes" id="UP000320404"/>
    </source>
</evidence>
<dbReference type="Gene3D" id="3.40.605.10">
    <property type="entry name" value="Aldehyde Dehydrogenase, Chain A, domain 1"/>
    <property type="match status" value="1"/>
</dbReference>
<dbReference type="Pfam" id="PF00171">
    <property type="entry name" value="Aldedh"/>
    <property type="match status" value="1"/>
</dbReference>
<reference evidence="6 7" key="1">
    <citation type="submission" date="2019-02" db="EMBL/GenBank/DDBJ databases">
        <title>Prokaryotic population dynamics and viral predation in marine succession experiment using metagenomics: the confinement effect.</title>
        <authorList>
            <person name="Haro-Moreno J.M."/>
            <person name="Rodriguez-Valera F."/>
            <person name="Lopez-Perez M."/>
        </authorList>
    </citation>
    <scope>NUCLEOTIDE SEQUENCE [LARGE SCALE GENOMIC DNA]</scope>
    <source>
        <strain evidence="6">MED-G158</strain>
    </source>
</reference>
<evidence type="ECO:0000256" key="2">
    <source>
        <dbReference type="ARBA" id="ARBA00023002"/>
    </source>
</evidence>
<dbReference type="InterPro" id="IPR016161">
    <property type="entry name" value="Ald_DH/histidinol_DH"/>
</dbReference>
<dbReference type="InterPro" id="IPR029510">
    <property type="entry name" value="Ald_DH_CS_GLU"/>
</dbReference>
<dbReference type="GO" id="GO:0009450">
    <property type="term" value="P:gamma-aminobutyric acid catabolic process"/>
    <property type="evidence" value="ECO:0007669"/>
    <property type="project" value="TreeGrafter"/>
</dbReference>
<keyword evidence="2 4" id="KW-0560">Oxidoreductase</keyword>
<gene>
    <name evidence="6" type="ORF">EVA69_05885</name>
</gene>
<dbReference type="SUPFAM" id="SSF53720">
    <property type="entry name" value="ALDH-like"/>
    <property type="match status" value="1"/>
</dbReference>
<comment type="similarity">
    <text evidence="1 4">Belongs to the aldehyde dehydrogenase family.</text>
</comment>
<dbReference type="Gene3D" id="3.40.309.10">
    <property type="entry name" value="Aldehyde Dehydrogenase, Chain A, domain 2"/>
    <property type="match status" value="1"/>
</dbReference>
<organism evidence="6 7">
    <name type="scientific">OM182 bacterium</name>
    <dbReference type="NCBI Taxonomy" id="2510334"/>
    <lineage>
        <taxon>Bacteria</taxon>
        <taxon>Pseudomonadati</taxon>
        <taxon>Pseudomonadota</taxon>
        <taxon>Gammaproteobacteria</taxon>
        <taxon>OMG group</taxon>
        <taxon>OM182 clade</taxon>
    </lineage>
</organism>
<dbReference type="InterPro" id="IPR016162">
    <property type="entry name" value="Ald_DH_N"/>
</dbReference>
<dbReference type="CDD" id="cd07103">
    <property type="entry name" value="ALDH_F5_SSADH_GabD"/>
    <property type="match status" value="1"/>
</dbReference>
<evidence type="ECO:0000256" key="3">
    <source>
        <dbReference type="PROSITE-ProRule" id="PRU10007"/>
    </source>
</evidence>
<feature type="domain" description="Aldehyde dehydrogenase" evidence="5">
    <location>
        <begin position="20"/>
        <end position="476"/>
    </location>
</feature>
<evidence type="ECO:0000256" key="4">
    <source>
        <dbReference type="RuleBase" id="RU003345"/>
    </source>
</evidence>
<dbReference type="EMBL" id="SHAH01000100">
    <property type="protein sequence ID" value="RZO74455.1"/>
    <property type="molecule type" value="Genomic_DNA"/>
</dbReference>
<dbReference type="AlphaFoldDB" id="A0A520RW69"/>
<dbReference type="PROSITE" id="PS00070">
    <property type="entry name" value="ALDEHYDE_DEHYDR_CYS"/>
    <property type="match status" value="1"/>
</dbReference>
<name>A0A520RW69_9GAMM</name>
<evidence type="ECO:0000256" key="1">
    <source>
        <dbReference type="ARBA" id="ARBA00009986"/>
    </source>
</evidence>
<dbReference type="PANTHER" id="PTHR43353">
    <property type="entry name" value="SUCCINATE-SEMIALDEHYDE DEHYDROGENASE, MITOCHONDRIAL"/>
    <property type="match status" value="1"/>
</dbReference>
<comment type="caution">
    <text evidence="6">The sequence shown here is derived from an EMBL/GenBank/DDBJ whole genome shotgun (WGS) entry which is preliminary data.</text>
</comment>
<evidence type="ECO:0000313" key="6">
    <source>
        <dbReference type="EMBL" id="RZO74455.1"/>
    </source>
</evidence>
<dbReference type="PANTHER" id="PTHR43353:SF5">
    <property type="entry name" value="SUCCINATE-SEMIALDEHYDE DEHYDROGENASE, MITOCHONDRIAL"/>
    <property type="match status" value="1"/>
</dbReference>
<feature type="active site" evidence="3">
    <location>
        <position position="255"/>
    </location>
</feature>
<accession>A0A520RW69</accession>
<protein>
    <submittedName>
        <fullName evidence="6">NAD-dependent succinate-semialdehyde dehydrogenase</fullName>
    </submittedName>
</protein>
<dbReference type="InterPro" id="IPR016163">
    <property type="entry name" value="Ald_DH_C"/>
</dbReference>
<dbReference type="InterPro" id="IPR050740">
    <property type="entry name" value="Aldehyde_DH_Superfamily"/>
</dbReference>